<dbReference type="InterPro" id="IPR049704">
    <property type="entry name" value="Aminotrans_3_PPA_site"/>
</dbReference>
<dbReference type="GO" id="GO:0030170">
    <property type="term" value="F:pyridoxal phosphate binding"/>
    <property type="evidence" value="ECO:0007669"/>
    <property type="project" value="InterPro"/>
</dbReference>
<dbReference type="AlphaFoldDB" id="A0A1H5T3U4"/>
<gene>
    <name evidence="7" type="ORF">SAMN04488115_101515</name>
</gene>
<dbReference type="GO" id="GO:0008483">
    <property type="term" value="F:transaminase activity"/>
    <property type="evidence" value="ECO:0007669"/>
    <property type="project" value="UniProtKB-KW"/>
</dbReference>
<dbReference type="OrthoDB" id="9801834at2"/>
<evidence type="ECO:0000313" key="7">
    <source>
        <dbReference type="EMBL" id="SEF57456.1"/>
    </source>
</evidence>
<evidence type="ECO:0000256" key="6">
    <source>
        <dbReference type="RuleBase" id="RU003560"/>
    </source>
</evidence>
<dbReference type="InterPro" id="IPR015421">
    <property type="entry name" value="PyrdxlP-dep_Trfase_major"/>
</dbReference>
<comment type="similarity">
    <text evidence="2 6">Belongs to the class-III pyridoxal-phosphate-dependent aminotransferase family.</text>
</comment>
<evidence type="ECO:0000256" key="4">
    <source>
        <dbReference type="ARBA" id="ARBA00022679"/>
    </source>
</evidence>
<keyword evidence="4" id="KW-0808">Transferase</keyword>
<keyword evidence="3" id="KW-0032">Aminotransferase</keyword>
<dbReference type="CDD" id="cd00610">
    <property type="entry name" value="OAT_like"/>
    <property type="match status" value="1"/>
</dbReference>
<keyword evidence="7" id="KW-0670">Pyruvate</keyword>
<evidence type="ECO:0000256" key="3">
    <source>
        <dbReference type="ARBA" id="ARBA00022576"/>
    </source>
</evidence>
<reference evidence="7 8" key="1">
    <citation type="submission" date="2016-10" db="EMBL/GenBank/DDBJ databases">
        <authorList>
            <person name="de Groot N.N."/>
        </authorList>
    </citation>
    <scope>NUCLEOTIDE SEQUENCE [LARGE SCALE GENOMIC DNA]</scope>
    <source>
        <strain evidence="7 8">DSM 26656</strain>
    </source>
</reference>
<evidence type="ECO:0000256" key="2">
    <source>
        <dbReference type="ARBA" id="ARBA00008954"/>
    </source>
</evidence>
<dbReference type="SUPFAM" id="SSF53383">
    <property type="entry name" value="PLP-dependent transferases"/>
    <property type="match status" value="1"/>
</dbReference>
<evidence type="ECO:0000313" key="8">
    <source>
        <dbReference type="Proteomes" id="UP000236743"/>
    </source>
</evidence>
<dbReference type="PANTHER" id="PTHR43094:SF1">
    <property type="entry name" value="AMINOTRANSFERASE CLASS-III"/>
    <property type="match status" value="1"/>
</dbReference>
<dbReference type="PROSITE" id="PS00600">
    <property type="entry name" value="AA_TRANSFER_CLASS_3"/>
    <property type="match status" value="1"/>
</dbReference>
<keyword evidence="8" id="KW-1185">Reference proteome</keyword>
<dbReference type="Pfam" id="PF00202">
    <property type="entry name" value="Aminotran_3"/>
    <property type="match status" value="1"/>
</dbReference>
<dbReference type="Proteomes" id="UP000236743">
    <property type="component" value="Unassembled WGS sequence"/>
</dbReference>
<dbReference type="RefSeq" id="WP_103870880.1">
    <property type="nucleotide sequence ID" value="NZ_FNUY01000001.1"/>
</dbReference>
<name>A0A1H5T3U4_9HYPH</name>
<proteinExistence type="inferred from homology"/>
<evidence type="ECO:0000256" key="1">
    <source>
        <dbReference type="ARBA" id="ARBA00001933"/>
    </source>
</evidence>
<dbReference type="EMBL" id="FNUY01000001">
    <property type="protein sequence ID" value="SEF57456.1"/>
    <property type="molecule type" value="Genomic_DNA"/>
</dbReference>
<dbReference type="Gene3D" id="3.40.640.10">
    <property type="entry name" value="Type I PLP-dependent aspartate aminotransferase-like (Major domain)"/>
    <property type="match status" value="1"/>
</dbReference>
<dbReference type="PANTHER" id="PTHR43094">
    <property type="entry name" value="AMINOTRANSFERASE"/>
    <property type="match status" value="1"/>
</dbReference>
<protein>
    <submittedName>
        <fullName evidence="7">Beta-alanine--pyruvate transaminase</fullName>
    </submittedName>
</protein>
<organism evidence="7 8">
    <name type="scientific">Bosea lathyri</name>
    <dbReference type="NCBI Taxonomy" id="1036778"/>
    <lineage>
        <taxon>Bacteria</taxon>
        <taxon>Pseudomonadati</taxon>
        <taxon>Pseudomonadota</taxon>
        <taxon>Alphaproteobacteria</taxon>
        <taxon>Hyphomicrobiales</taxon>
        <taxon>Boseaceae</taxon>
        <taxon>Bosea</taxon>
    </lineage>
</organism>
<dbReference type="InterPro" id="IPR005814">
    <property type="entry name" value="Aminotrans_3"/>
</dbReference>
<dbReference type="Gene3D" id="3.90.1150.10">
    <property type="entry name" value="Aspartate Aminotransferase, domain 1"/>
    <property type="match status" value="1"/>
</dbReference>
<dbReference type="InterPro" id="IPR015424">
    <property type="entry name" value="PyrdxlP-dep_Trfase"/>
</dbReference>
<evidence type="ECO:0000256" key="5">
    <source>
        <dbReference type="ARBA" id="ARBA00022898"/>
    </source>
</evidence>
<accession>A0A1H5T3U4</accession>
<sequence>MTSAPSPINTPNDLEAFWMPFTANRSFKQNPRMISRAEGMFYYTPEGKPVMDGTAGLWCCNAGHARKPIIQAIQAQAEELDYAPSFQFGHPKVFAAAARIAALAPGDLDHVFFAGSGSEAADTALKIALAYWNVQGKGSKTRLIGRERGYHGVGFGGISVGGMVNNRKFFGGLLAGTDHLPHTYDRDKQAFTKGEPDYGAHFADDLDRIVALHDASTIAAVIVEPMAGSTGGLPAPKGYLKRLRELCDKHGILLIFDEVITGFGRLGHAFAAERYGVTPDMITFAKGVTSGTVPMGGVIVRKHIYDAFMNGPDNAIELFHGYTYSGHPLAAAACLATLDVYREEGLFERALAMEPAWADALMTLKGEPNVVDIRTVGMVGAIDLAPRADGVGKRAFEAMDRLFRDEGLMVRTAADTIAFSPPLIITESQVGELVDKLRRGIRSVAN</sequence>
<dbReference type="InterPro" id="IPR015422">
    <property type="entry name" value="PyrdxlP-dep_Trfase_small"/>
</dbReference>
<comment type="cofactor">
    <cofactor evidence="1">
        <name>pyridoxal 5'-phosphate</name>
        <dbReference type="ChEBI" id="CHEBI:597326"/>
    </cofactor>
</comment>
<dbReference type="FunFam" id="3.40.640.10:FF:000014">
    <property type="entry name" value="Adenosylmethionine-8-amino-7-oxononanoate aminotransferase, probable"/>
    <property type="match status" value="1"/>
</dbReference>
<keyword evidence="5 6" id="KW-0663">Pyridoxal phosphate</keyword>